<keyword evidence="1" id="KW-0175">Coiled coil</keyword>
<feature type="coiled-coil region" evidence="1">
    <location>
        <begin position="73"/>
        <end position="114"/>
    </location>
</feature>
<evidence type="ECO:0000313" key="4">
    <source>
        <dbReference type="EMBL" id="GJT68551.1"/>
    </source>
</evidence>
<feature type="region of interest" description="Disordered" evidence="2">
    <location>
        <begin position="1"/>
        <end position="59"/>
    </location>
</feature>
<feature type="domain" description="DUF4218" evidence="3">
    <location>
        <begin position="1116"/>
        <end position="1228"/>
    </location>
</feature>
<dbReference type="Proteomes" id="UP001151760">
    <property type="component" value="Unassembled WGS sequence"/>
</dbReference>
<evidence type="ECO:0000313" key="5">
    <source>
        <dbReference type="Proteomes" id="UP001151760"/>
    </source>
</evidence>
<name>A0ABQ5FYV9_9ASTR</name>
<accession>A0ABQ5FYV9</accession>
<dbReference type="Pfam" id="PF13960">
    <property type="entry name" value="DUF4218"/>
    <property type="match status" value="1"/>
</dbReference>
<dbReference type="PANTHER" id="PTHR10775:SF182">
    <property type="entry name" value="TRANSPOSON, EN_SPM-LIKE, TRANSPOSASE-ASSOCIATED DOMAIN PROTEIN-RELATED"/>
    <property type="match status" value="1"/>
</dbReference>
<feature type="compositionally biased region" description="Acidic residues" evidence="2">
    <location>
        <begin position="625"/>
        <end position="648"/>
    </location>
</feature>
<dbReference type="EMBL" id="BQNB010017909">
    <property type="protein sequence ID" value="GJT68551.1"/>
    <property type="molecule type" value="Genomic_DNA"/>
</dbReference>
<dbReference type="PANTHER" id="PTHR10775">
    <property type="entry name" value="OS08G0208400 PROTEIN"/>
    <property type="match status" value="1"/>
</dbReference>
<evidence type="ECO:0000259" key="3">
    <source>
        <dbReference type="Pfam" id="PF13960"/>
    </source>
</evidence>
<gene>
    <name evidence="4" type="ORF">Tco_1020031</name>
</gene>
<evidence type="ECO:0000256" key="2">
    <source>
        <dbReference type="SAM" id="MobiDB-lite"/>
    </source>
</evidence>
<dbReference type="InterPro" id="IPR025452">
    <property type="entry name" value="DUF4218"/>
</dbReference>
<organism evidence="4 5">
    <name type="scientific">Tanacetum coccineum</name>
    <dbReference type="NCBI Taxonomy" id="301880"/>
    <lineage>
        <taxon>Eukaryota</taxon>
        <taxon>Viridiplantae</taxon>
        <taxon>Streptophyta</taxon>
        <taxon>Embryophyta</taxon>
        <taxon>Tracheophyta</taxon>
        <taxon>Spermatophyta</taxon>
        <taxon>Magnoliopsida</taxon>
        <taxon>eudicotyledons</taxon>
        <taxon>Gunneridae</taxon>
        <taxon>Pentapetalae</taxon>
        <taxon>asterids</taxon>
        <taxon>campanulids</taxon>
        <taxon>Asterales</taxon>
        <taxon>Asteraceae</taxon>
        <taxon>Asteroideae</taxon>
        <taxon>Anthemideae</taxon>
        <taxon>Anthemidinae</taxon>
        <taxon>Tanacetum</taxon>
    </lineage>
</organism>
<dbReference type="InterPro" id="IPR004242">
    <property type="entry name" value="Transposase_21"/>
</dbReference>
<keyword evidence="5" id="KW-1185">Reference proteome</keyword>
<reference evidence="4" key="2">
    <citation type="submission" date="2022-01" db="EMBL/GenBank/DDBJ databases">
        <authorList>
            <person name="Yamashiro T."/>
            <person name="Shiraishi A."/>
            <person name="Satake H."/>
            <person name="Nakayama K."/>
        </authorList>
    </citation>
    <scope>NUCLEOTIDE SEQUENCE</scope>
</reference>
<evidence type="ECO:0000256" key="1">
    <source>
        <dbReference type="SAM" id="Coils"/>
    </source>
</evidence>
<comment type="caution">
    <text evidence="4">The sequence shown here is derived from an EMBL/GenBank/DDBJ whole genome shotgun (WGS) entry which is preliminary data.</text>
</comment>
<feature type="region of interest" description="Disordered" evidence="2">
    <location>
        <begin position="609"/>
        <end position="648"/>
    </location>
</feature>
<protein>
    <recommendedName>
        <fullName evidence="3">DUF4218 domain-containing protein</fullName>
    </recommendedName>
</protein>
<reference evidence="4" key="1">
    <citation type="journal article" date="2022" name="Int. J. Mol. Sci.">
        <title>Draft Genome of Tanacetum Coccineum: Genomic Comparison of Closely Related Tanacetum-Family Plants.</title>
        <authorList>
            <person name="Yamashiro T."/>
            <person name="Shiraishi A."/>
            <person name="Nakayama K."/>
            <person name="Satake H."/>
        </authorList>
    </citation>
    <scope>NUCLEOTIDE SEQUENCE</scope>
</reference>
<sequence length="1713" mass="197297">MVVQNQSQLGEGLTIPTDPHHTPTFIQPSTQPQKIQQPRKPKRKDTHVPQPSDPIENVADEVVHKDDEDRLKLDELMALCTTLQNRVLDLEKTKTTQHNEIASLKRRVKKLEKKDRSRTHRLKRLYKVGLTARVESSDNEESLGEDASKQGRIDAIDADEEITLVSVHDVNVSAGEEVFATTVDDITLAQALEEMKSTKPKKKGIEKGKGILIEPVKPMNKKNQIRFDEETTLNLQAEFDEEERLVREKAEKEEKANISLIETWDDIQAKIDVDHQLAERMQAQEQEELSIEEKATLFQQLLEKRRKHFAAKRAEEKRNKPPTKAQQRKIMCTYLKNMEGYKLKDLKLKEFDSIQEMFDKAFKRVNTFEDFRTELVEGKEKRAGTELIQEITKKQKVEDDKETVELKQLMKIIPDEEEVAIDAIPLAVKSPSIVGWKIYKEGRKSYYQIMRADGKSQMYMIFSQMLKSFDREDLEDLYKLVKAKYESTRPVEDLDLILWGDLKTMFEPHVEDKIYMLVEKKYLLAPLILSMMLEKKLIIDYESEMAYQLLKFIMKQLKKCNLIKVKIDISWGRDTTPPISQHASVLETSPVIDDIRGLVWDALGVNSLNSKSEEPSKSILKGDIGDIEEESEEEEDIKEESVEDSEEDIGERPLRLYHIKCMGEISNKTFSMILELIKDAFPHLSSLPSSNNEVKKLTLDLGLGYQKIHVCPNDCMLYLGKRKYQQSCHICNASRYKSDLRDENGDSSKSHKSNKPAKVLHYFPLIPRLKRLYMSEKIAKDMRWHDMELTKDGKLRHPRMVLLGRHSMLGGKAPGTDIEIYLIPLIKELKLLWKGVDAYNAFSKQQFKLRASLLWTVNDFPAYANLSGWSTKGRVACPICTKSTHSNWLKNGRKFCYMGHLKRYNIQNGKYDKSSKKRIRDDIGCLNDKCGAFGDKDDFIEENINGDQQLWKKRSIFFDLPYWEYNLLRHNLDVMHIEKNIFDNLLGTLMNWDGKSKDNENSRKDLKEMGIRHDLHVINLPNKKPYLPPACYSMSNVEKTSFLQVLKNLKVPDGYASNISRGVSLKDRKILNLKSHDGHILMQDILPIALRASMVSRSQSRVVKAVSDLCSFFKGLCAKVLDVNELETLEHQVVQTLCELEQLFPPSFFTIMVHLSVHLISEAKLGGPVQYRWMYPIERFLMRLKSYVRNKAQPEGSIAEGYIKEECLTFYARYFEGVETFMNRPLRNDDIILTKEIYMLNSGGSKLGKVEIVELDGTLFAQAHRYVLLNHPKIQPLHVTKPRDTYDMGINVNMDEDDDDEELYTECMPYNLPNPDDVNETPSWRFMYFDPLLMAFNSFYYCVSEWPIMSTSYNTKPSLSQHVVHDLPSSSQQPLMYLKQHTNKTIQKNASLNGQSSRFEPSLSQHVVYDLPSSFQQPWMHELEDDESDEKVSEVEIIDQHGNILRTTKMMTKDVYKLNEGDKILVHLNNRDQLIKDAAGLCTRFMTVLLKQPNLCPFEAKDWREVKTHGGGRLMGNYGAMKYRTKYKLYGLVRSRLDEANNIGVDEAHELEYTEDQILHALDLVDAPSKVHDQQWESYKAQLRSSKSIVQANKEISRKISELGCPEEEIDNEKRAAIDKDVWIDLMGPGGEARGYGAGVDIGSQNTLDLWIPKTSYFHDKHNLINVGKNQVAIRFGADDIPFKTTNGMFNDVSDGAAGSQGTFIGRNMPPFD</sequence>
<dbReference type="Pfam" id="PF02992">
    <property type="entry name" value="Transposase_21"/>
    <property type="match status" value="1"/>
</dbReference>
<proteinExistence type="predicted"/>